<reference evidence="4 5" key="1">
    <citation type="submission" date="2016-11" db="EMBL/GenBank/DDBJ databases">
        <authorList>
            <person name="Jaros S."/>
            <person name="Januszkiewicz K."/>
            <person name="Wedrychowicz H."/>
        </authorList>
    </citation>
    <scope>NUCLEOTIDE SEQUENCE [LARGE SCALE GENOMIC DNA]</scope>
</reference>
<dbReference type="GO" id="GO:0006367">
    <property type="term" value="P:transcription initiation at RNA polymerase II promoter"/>
    <property type="evidence" value="ECO:0007669"/>
    <property type="project" value="InterPro"/>
</dbReference>
<dbReference type="EMBL" id="FQNC01000043">
    <property type="protein sequence ID" value="SGY48476.1"/>
    <property type="molecule type" value="Genomic_DNA"/>
</dbReference>
<dbReference type="Pfam" id="PF02002">
    <property type="entry name" value="TFIIE_alpha"/>
    <property type="match status" value="1"/>
</dbReference>
<dbReference type="GO" id="GO:0005673">
    <property type="term" value="C:transcription factor TFIIE complex"/>
    <property type="evidence" value="ECO:0007669"/>
    <property type="project" value="TreeGrafter"/>
</dbReference>
<evidence type="ECO:0000313" key="5">
    <source>
        <dbReference type="Proteomes" id="UP000249464"/>
    </source>
</evidence>
<evidence type="ECO:0000256" key="2">
    <source>
        <dbReference type="SAM" id="MobiDB-lite"/>
    </source>
</evidence>
<dbReference type="InterPro" id="IPR024550">
    <property type="entry name" value="TFIIEa/SarR/Rpc3_HTH_dom"/>
</dbReference>
<organism evidence="4 5">
    <name type="scientific">Microbotryum silenes-dioicae</name>
    <dbReference type="NCBI Taxonomy" id="796604"/>
    <lineage>
        <taxon>Eukaryota</taxon>
        <taxon>Fungi</taxon>
        <taxon>Dikarya</taxon>
        <taxon>Basidiomycota</taxon>
        <taxon>Pucciniomycotina</taxon>
        <taxon>Microbotryomycetes</taxon>
        <taxon>Microbotryales</taxon>
        <taxon>Microbotryaceae</taxon>
        <taxon>Microbotryum</taxon>
    </lineage>
</organism>
<feature type="compositionally biased region" description="Basic and acidic residues" evidence="2">
    <location>
        <begin position="444"/>
        <end position="468"/>
    </location>
</feature>
<dbReference type="InterPro" id="IPR039997">
    <property type="entry name" value="TFE"/>
</dbReference>
<evidence type="ECO:0000256" key="1">
    <source>
        <dbReference type="SAM" id="Coils"/>
    </source>
</evidence>
<evidence type="ECO:0000313" key="4">
    <source>
        <dbReference type="EMBL" id="SGY48476.1"/>
    </source>
</evidence>
<keyword evidence="1" id="KW-0175">Coiled coil</keyword>
<dbReference type="PANTHER" id="PTHR13097:SF7">
    <property type="entry name" value="GENERAL TRANSCRIPTION FACTOR IIE SUBUNIT 1"/>
    <property type="match status" value="1"/>
</dbReference>
<gene>
    <name evidence="4" type="primary">BQ5605_C001g00654</name>
    <name evidence="4" type="ORF">BQ5605_C001G00654</name>
</gene>
<accession>A0A2X0MYI6</accession>
<keyword evidence="5" id="KW-1185">Reference proteome</keyword>
<dbReference type="AlphaFoldDB" id="A0A2X0MYI6"/>
<dbReference type="STRING" id="796604.A0A2X0MYI6"/>
<dbReference type="SMART" id="SM00531">
    <property type="entry name" value="TFIIE"/>
    <property type="match status" value="1"/>
</dbReference>
<dbReference type="SUPFAM" id="SSF57783">
    <property type="entry name" value="Zinc beta-ribbon"/>
    <property type="match status" value="1"/>
</dbReference>
<feature type="compositionally biased region" description="Acidic residues" evidence="2">
    <location>
        <begin position="479"/>
        <end position="494"/>
    </location>
</feature>
<proteinExistence type="predicted"/>
<dbReference type="PANTHER" id="PTHR13097">
    <property type="entry name" value="TRANSCRIPTION INITIATION FACTOR IIE, ALPHA SUBUNIT"/>
    <property type="match status" value="1"/>
</dbReference>
<feature type="region of interest" description="Disordered" evidence="2">
    <location>
        <begin position="415"/>
        <end position="497"/>
    </location>
</feature>
<protein>
    <submittedName>
        <fullName evidence="4">BQ5605_C001g00654 protein</fullName>
    </submittedName>
</protein>
<dbReference type="InterPro" id="IPR013083">
    <property type="entry name" value="Znf_RING/FYVE/PHD"/>
</dbReference>
<feature type="domain" description="Transcription initiation factor IIE subunit alpha N-terminal" evidence="3">
    <location>
        <begin position="41"/>
        <end position="215"/>
    </location>
</feature>
<dbReference type="Gene3D" id="3.30.40.10">
    <property type="entry name" value="Zinc/RING finger domain, C3HC4 (zinc finger)"/>
    <property type="match status" value="1"/>
</dbReference>
<dbReference type="InterPro" id="IPR002853">
    <property type="entry name" value="TFIIE_asu"/>
</dbReference>
<dbReference type="Proteomes" id="UP000249464">
    <property type="component" value="Unassembled WGS sequence"/>
</dbReference>
<sequence length="529" mass="57890">MSTTTPSKPARTTAATAASALSTSDTVVLLLQHICRTFYDTEHSILVDSIRRKSVLSIRDDELAGMMLMQKKDVAAVAKRLIEDQLLSSFMRREAIEGTTKSFTYKRKTEAMLKGQKLGHDDGPKMQNKTYYYIDPSKTTDNIKWRLYQVRKVLDDQDRNELDAQGYFCPLCKAEYTHLDAGGLLDFARNVLACSICGTEVVDKETIVVSKSAHGNVQKFIEQTKTVSELLRSIEEGVLPRFDIEEWLAAKDADKARNVTHGSGDSHRLANVNVQIAGDEDEEIERLKREAEKEEKRQQNQLPTWIANSTVTVEAREAPVYHPAQSDDMKPRLGLDAASSAAAEEGQPTPTTAATVGAGVEGESHAGQDPEEDDLDAYYARMVANNVPPPAATTTSVERSPLFSPLATPAALEGSATPVAATDSPLPHAVKRAREDTDGSNVADRSKKFRVEDVVKGDADAGRTDDKGGGGGDVAGGDDHEDDDDDDDFDEVEDPNPLITVGELQIAFDQITEAHTEAMIYFDHYSRLG</sequence>
<evidence type="ECO:0000259" key="3">
    <source>
        <dbReference type="SMART" id="SM00531"/>
    </source>
</evidence>
<feature type="coiled-coil region" evidence="1">
    <location>
        <begin position="274"/>
        <end position="301"/>
    </location>
</feature>
<name>A0A2X0MYI6_9BASI</name>